<evidence type="ECO:0000256" key="3">
    <source>
        <dbReference type="ARBA" id="ARBA00022898"/>
    </source>
</evidence>
<dbReference type="EMBL" id="JAWDGP010006183">
    <property type="protein sequence ID" value="KAK3745942.1"/>
    <property type="molecule type" value="Genomic_DNA"/>
</dbReference>
<dbReference type="Proteomes" id="UP001283361">
    <property type="component" value="Unassembled WGS sequence"/>
</dbReference>
<evidence type="ECO:0000313" key="7">
    <source>
        <dbReference type="Proteomes" id="UP001283361"/>
    </source>
</evidence>
<dbReference type="InterPro" id="IPR015424">
    <property type="entry name" value="PyrdxlP-dep_Trfase"/>
</dbReference>
<dbReference type="Gene3D" id="3.40.640.10">
    <property type="entry name" value="Type I PLP-dependent aspartate aminotransferase-like (Major domain)"/>
    <property type="match status" value="1"/>
</dbReference>
<evidence type="ECO:0008006" key="8">
    <source>
        <dbReference type="Google" id="ProtNLM"/>
    </source>
</evidence>
<dbReference type="Gene3D" id="1.20.1340.10">
    <property type="entry name" value="dopa decarboxylase, N-terminal domain"/>
    <property type="match status" value="1"/>
</dbReference>
<keyword evidence="4 5" id="KW-0456">Lyase</keyword>
<sequence>MDAEEFRKRGCEMVDYIADYMTTIKSRHVTPDVEPGYLRHLLPEEAPNKGEDWTDIMADVERAIMPGIAHWQHPDFHAYFPAGNSYPSILGDMLANAIGCIGFSWAASPACAELEMLMMDWLGKLIGLPEQFLHSSGPGGGCLQGSASDAVLVALLSARARALRKLKQDDPGLEEGHLLSRLVGYCSKLAHSCVEKAGMIGLVKLRHLDVDENFALRGSTLEEAIQVGGYSFVNQAGWFSEGYSIVNQADWSSEGYSIVKQAGWLSEGFRIVNQAGWSSERYSIVNQAGWPPGGYSFVNQAGWSSEGYSIVKQADWSSEEYSIVNEAGWSSEGFRIVNQAGWSSEGYSIVKQAGWPPGGYSFVNQAGWSSEGYKGYSIVNQAGWSSEGYSIVKQAGWSSEGYSIVKQAGWPSEGYRFVNYAGWSSEEYSIVNEAGWSSEGFRIVNQAGWSSERYSIVNQAGWSSEGYSIVKQAGWRA</sequence>
<dbReference type="GO" id="GO:0005737">
    <property type="term" value="C:cytoplasm"/>
    <property type="evidence" value="ECO:0007669"/>
    <property type="project" value="TreeGrafter"/>
</dbReference>
<keyword evidence="7" id="KW-1185">Reference proteome</keyword>
<protein>
    <recommendedName>
        <fullName evidence="8">Tyrosine decarboxylase</fullName>
    </recommendedName>
</protein>
<reference evidence="6" key="1">
    <citation type="journal article" date="2023" name="G3 (Bethesda)">
        <title>A reference genome for the long-term kleptoplast-retaining sea slug Elysia crispata morphotype clarki.</title>
        <authorList>
            <person name="Eastman K.E."/>
            <person name="Pendleton A.L."/>
            <person name="Shaikh M.A."/>
            <person name="Suttiyut T."/>
            <person name="Ogas R."/>
            <person name="Tomko P."/>
            <person name="Gavelis G."/>
            <person name="Widhalm J.R."/>
            <person name="Wisecaver J.H."/>
        </authorList>
    </citation>
    <scope>NUCLEOTIDE SEQUENCE</scope>
    <source>
        <strain evidence="6">ECLA1</strain>
    </source>
</reference>
<dbReference type="InterPro" id="IPR010977">
    <property type="entry name" value="Aromatic_deC"/>
</dbReference>
<comment type="caution">
    <text evidence="6">The sequence shown here is derived from an EMBL/GenBank/DDBJ whole genome shotgun (WGS) entry which is preliminary data.</text>
</comment>
<comment type="cofactor">
    <cofactor evidence="1 5">
        <name>pyridoxal 5'-phosphate</name>
        <dbReference type="ChEBI" id="CHEBI:597326"/>
    </cofactor>
</comment>
<dbReference type="PRINTS" id="PR00800">
    <property type="entry name" value="YHDCRBOXLASE"/>
</dbReference>
<dbReference type="InterPro" id="IPR015421">
    <property type="entry name" value="PyrdxlP-dep_Trfase_major"/>
</dbReference>
<dbReference type="GO" id="GO:0006520">
    <property type="term" value="P:amino acid metabolic process"/>
    <property type="evidence" value="ECO:0007669"/>
    <property type="project" value="InterPro"/>
</dbReference>
<dbReference type="GO" id="GO:0030170">
    <property type="term" value="F:pyridoxal phosphate binding"/>
    <property type="evidence" value="ECO:0007669"/>
    <property type="project" value="InterPro"/>
</dbReference>
<dbReference type="PANTHER" id="PTHR11999:SF70">
    <property type="entry name" value="MIP05841P"/>
    <property type="match status" value="1"/>
</dbReference>
<evidence type="ECO:0000256" key="2">
    <source>
        <dbReference type="ARBA" id="ARBA00022793"/>
    </source>
</evidence>
<evidence type="ECO:0000256" key="1">
    <source>
        <dbReference type="ARBA" id="ARBA00001933"/>
    </source>
</evidence>
<comment type="similarity">
    <text evidence="5">Belongs to the group II decarboxylase family.</text>
</comment>
<dbReference type="AlphaFoldDB" id="A0AAE0YHU9"/>
<name>A0AAE0YHU9_9GAST</name>
<dbReference type="InterPro" id="IPR002129">
    <property type="entry name" value="PyrdxlP-dep_de-COase"/>
</dbReference>
<dbReference type="FunFam" id="1.20.1340.10:FF:000001">
    <property type="entry name" value="Histidine decarboxylase"/>
    <property type="match status" value="1"/>
</dbReference>
<dbReference type="GO" id="GO:0019752">
    <property type="term" value="P:carboxylic acid metabolic process"/>
    <property type="evidence" value="ECO:0007669"/>
    <property type="project" value="InterPro"/>
</dbReference>
<dbReference type="GO" id="GO:0016831">
    <property type="term" value="F:carboxy-lyase activity"/>
    <property type="evidence" value="ECO:0007669"/>
    <property type="project" value="UniProtKB-KW"/>
</dbReference>
<dbReference type="PANTHER" id="PTHR11999">
    <property type="entry name" value="GROUP II PYRIDOXAL-5-PHOSPHATE DECARBOXYLASE"/>
    <property type="match status" value="1"/>
</dbReference>
<keyword evidence="3 5" id="KW-0663">Pyridoxal phosphate</keyword>
<organism evidence="6 7">
    <name type="scientific">Elysia crispata</name>
    <name type="common">lettuce slug</name>
    <dbReference type="NCBI Taxonomy" id="231223"/>
    <lineage>
        <taxon>Eukaryota</taxon>
        <taxon>Metazoa</taxon>
        <taxon>Spiralia</taxon>
        <taxon>Lophotrochozoa</taxon>
        <taxon>Mollusca</taxon>
        <taxon>Gastropoda</taxon>
        <taxon>Heterobranchia</taxon>
        <taxon>Euthyneura</taxon>
        <taxon>Panpulmonata</taxon>
        <taxon>Sacoglossa</taxon>
        <taxon>Placobranchoidea</taxon>
        <taxon>Plakobranchidae</taxon>
        <taxon>Elysia</taxon>
    </lineage>
</organism>
<proteinExistence type="inferred from homology"/>
<evidence type="ECO:0000256" key="5">
    <source>
        <dbReference type="RuleBase" id="RU000382"/>
    </source>
</evidence>
<evidence type="ECO:0000313" key="6">
    <source>
        <dbReference type="EMBL" id="KAK3745942.1"/>
    </source>
</evidence>
<gene>
    <name evidence="6" type="ORF">RRG08_057742</name>
</gene>
<dbReference type="Pfam" id="PF00282">
    <property type="entry name" value="Pyridoxal_deC"/>
    <property type="match status" value="1"/>
</dbReference>
<keyword evidence="2" id="KW-0210">Decarboxylase</keyword>
<dbReference type="SUPFAM" id="SSF53383">
    <property type="entry name" value="PLP-dependent transferases"/>
    <property type="match status" value="1"/>
</dbReference>
<evidence type="ECO:0000256" key="4">
    <source>
        <dbReference type="ARBA" id="ARBA00023239"/>
    </source>
</evidence>
<accession>A0AAE0YHU9</accession>